<dbReference type="EMBL" id="JFZT01000019">
    <property type="protein sequence ID" value="EZQ10852.1"/>
    <property type="molecule type" value="Genomic_DNA"/>
</dbReference>
<evidence type="ECO:0000256" key="3">
    <source>
        <dbReference type="ARBA" id="ARBA00022857"/>
    </source>
</evidence>
<reference evidence="8 9" key="1">
    <citation type="submission" date="2014-03" db="EMBL/GenBank/DDBJ databases">
        <title>Draft genome sequence of the novel thermoacidophilic archaea Acidianus copahuensis ALE1 strain, isolated from Copahue volcanic area in Neuquen Argentina.</title>
        <authorList>
            <person name="Urbieta M.S."/>
            <person name="Rascovan N."/>
            <person name="Castro C."/>
            <person name="Revale S."/>
            <person name="Giaveno M.A."/>
            <person name="Vazquez M.P."/>
            <person name="Donati E.R."/>
        </authorList>
    </citation>
    <scope>NUCLEOTIDE SEQUENCE [LARGE SCALE GENOMIC DNA]</scope>
    <source>
        <strain evidence="8 9">ALE1</strain>
    </source>
</reference>
<dbReference type="InterPro" id="IPR011032">
    <property type="entry name" value="GroES-like_sf"/>
</dbReference>
<dbReference type="GO" id="GO:0043168">
    <property type="term" value="F:anion binding"/>
    <property type="evidence" value="ECO:0007669"/>
    <property type="project" value="UniProtKB-ARBA"/>
</dbReference>
<dbReference type="RefSeq" id="WP_048098950.1">
    <property type="nucleotide sequence ID" value="NZ_JFZT01000019.1"/>
</dbReference>
<feature type="domain" description="Enoyl reductase (ER)" evidence="7">
    <location>
        <begin position="10"/>
        <end position="330"/>
    </location>
</feature>
<evidence type="ECO:0000259" key="7">
    <source>
        <dbReference type="SMART" id="SM00829"/>
    </source>
</evidence>
<dbReference type="PANTHER" id="PTHR43401:SF4">
    <property type="entry name" value="D-ARABINOSE 1-DEHYDROGENASE (NADP(+))"/>
    <property type="match status" value="1"/>
</dbReference>
<evidence type="ECO:0000256" key="5">
    <source>
        <dbReference type="ARBA" id="ARBA00023277"/>
    </source>
</evidence>
<name>A0A031LR39_9CREN</name>
<dbReference type="GO" id="GO:0051262">
    <property type="term" value="P:protein tetramerization"/>
    <property type="evidence" value="ECO:0007669"/>
    <property type="project" value="UniProtKB-ARBA"/>
</dbReference>
<dbReference type="InterPro" id="IPR013154">
    <property type="entry name" value="ADH-like_N"/>
</dbReference>
<dbReference type="STRING" id="1160895.CM19_03195"/>
<evidence type="ECO:0000313" key="9">
    <source>
        <dbReference type="Proteomes" id="UP000024332"/>
    </source>
</evidence>
<organism evidence="8 9">
    <name type="scientific">Candidatus Acidianus copahuensis</name>
    <dbReference type="NCBI Taxonomy" id="1160895"/>
    <lineage>
        <taxon>Archaea</taxon>
        <taxon>Thermoproteota</taxon>
        <taxon>Thermoprotei</taxon>
        <taxon>Sulfolobales</taxon>
        <taxon>Sulfolobaceae</taxon>
        <taxon>Acidianus</taxon>
    </lineage>
</organism>
<dbReference type="InterPro" id="IPR036291">
    <property type="entry name" value="NAD(P)-bd_dom_sf"/>
</dbReference>
<dbReference type="Gene3D" id="3.40.50.720">
    <property type="entry name" value="NAD(P)-binding Rossmann-like Domain"/>
    <property type="match status" value="1"/>
</dbReference>
<dbReference type="GO" id="GO:0030554">
    <property type="term" value="F:adenyl nucleotide binding"/>
    <property type="evidence" value="ECO:0007669"/>
    <property type="project" value="UniProtKB-ARBA"/>
</dbReference>
<keyword evidence="9" id="KW-1185">Reference proteome</keyword>
<dbReference type="InterPro" id="IPR002328">
    <property type="entry name" value="ADH_Zn_CS"/>
</dbReference>
<dbReference type="SMART" id="SM00829">
    <property type="entry name" value="PKS_ER"/>
    <property type="match status" value="1"/>
</dbReference>
<keyword evidence="5" id="KW-0119">Carbohydrate metabolism</keyword>
<dbReference type="Pfam" id="PF08240">
    <property type="entry name" value="ADH_N"/>
    <property type="match status" value="1"/>
</dbReference>
<accession>A0A031LR39</accession>
<evidence type="ECO:0000256" key="2">
    <source>
        <dbReference type="ARBA" id="ARBA00022833"/>
    </source>
</evidence>
<dbReference type="InterPro" id="IPR013149">
    <property type="entry name" value="ADH-like_C"/>
</dbReference>
<sequence length="333" mass="36210">MKAAVFNDIGKPLSFENVQDPEPKDGEVLLKVLGTGLCHGDVHIIMGDWLGDISIKSPLILGHEIVGEVIKGGERVKEGDVVAVYNAFGCGKCKACLKGYPQYCEKVKVLGVEQNGGFAQYVVIPSEENLFKIRGNPLEIVPLADAGVTAYNSVKGIEKGDKVAIIGTGAVSMLGIQILKTRGAEVTVVGRNRIKLNKMSELGADEVVESKGNYITDLSAKTENNKFDYVIDYVGNDQSLMDSMWLLSRLGELRIVGEFGGTLNVHEQLLVLRGLNVRGILYGSKNDMADVISLYYNGKIKTLVVPYSLQEINQAIDDMIEERIIGRAVIIPP</sequence>
<dbReference type="OrthoDB" id="73567at2157"/>
<dbReference type="SUPFAM" id="SSF51735">
    <property type="entry name" value="NAD(P)-binding Rossmann-fold domains"/>
    <property type="match status" value="1"/>
</dbReference>
<gene>
    <name evidence="8" type="ORF">CM19_03195</name>
</gene>
<dbReference type="Gene3D" id="3.90.180.10">
    <property type="entry name" value="Medium-chain alcohol dehydrogenases, catalytic domain"/>
    <property type="match status" value="1"/>
</dbReference>
<evidence type="ECO:0000313" key="8">
    <source>
        <dbReference type="EMBL" id="EZQ10852.1"/>
    </source>
</evidence>
<dbReference type="PANTHER" id="PTHR43401">
    <property type="entry name" value="L-THREONINE 3-DEHYDROGENASE"/>
    <property type="match status" value="1"/>
</dbReference>
<keyword evidence="4" id="KW-0560">Oxidoreductase</keyword>
<dbReference type="Proteomes" id="UP000024332">
    <property type="component" value="Unassembled WGS sequence"/>
</dbReference>
<comment type="caution">
    <text evidence="8">The sequence shown here is derived from an EMBL/GenBank/DDBJ whole genome shotgun (WGS) entry which is preliminary data.</text>
</comment>
<proteinExistence type="inferred from homology"/>
<keyword evidence="3" id="KW-0521">NADP</keyword>
<keyword evidence="2 6" id="KW-0862">Zinc</keyword>
<evidence type="ECO:0000256" key="4">
    <source>
        <dbReference type="ARBA" id="ARBA00023002"/>
    </source>
</evidence>
<evidence type="ECO:0000256" key="1">
    <source>
        <dbReference type="ARBA" id="ARBA00022723"/>
    </source>
</evidence>
<comment type="similarity">
    <text evidence="6">Belongs to the zinc-containing alcohol dehydrogenase family.</text>
</comment>
<dbReference type="SUPFAM" id="SSF50129">
    <property type="entry name" value="GroES-like"/>
    <property type="match status" value="1"/>
</dbReference>
<dbReference type="AlphaFoldDB" id="A0A031LR39"/>
<comment type="cofactor">
    <cofactor evidence="6">
        <name>Zn(2+)</name>
        <dbReference type="ChEBI" id="CHEBI:29105"/>
    </cofactor>
</comment>
<dbReference type="PROSITE" id="PS00059">
    <property type="entry name" value="ADH_ZINC"/>
    <property type="match status" value="1"/>
</dbReference>
<dbReference type="Pfam" id="PF00107">
    <property type="entry name" value="ADH_zinc_N"/>
    <property type="match status" value="1"/>
</dbReference>
<keyword evidence="1 6" id="KW-0479">Metal-binding</keyword>
<dbReference type="GO" id="GO:0016491">
    <property type="term" value="F:oxidoreductase activity"/>
    <property type="evidence" value="ECO:0007669"/>
    <property type="project" value="UniProtKB-KW"/>
</dbReference>
<protein>
    <submittedName>
        <fullName evidence="8">Alcohol dehydrogenase</fullName>
    </submittedName>
</protein>
<dbReference type="InterPro" id="IPR050129">
    <property type="entry name" value="Zn_alcohol_dh"/>
</dbReference>
<evidence type="ECO:0000256" key="6">
    <source>
        <dbReference type="RuleBase" id="RU361277"/>
    </source>
</evidence>
<dbReference type="InterPro" id="IPR020843">
    <property type="entry name" value="ER"/>
</dbReference>
<dbReference type="GO" id="GO:0008270">
    <property type="term" value="F:zinc ion binding"/>
    <property type="evidence" value="ECO:0007669"/>
    <property type="project" value="InterPro"/>
</dbReference>